<reference evidence="1" key="2">
    <citation type="submission" date="2021-08" db="EMBL/GenBank/DDBJ databases">
        <authorList>
            <person name="Gostincar C."/>
            <person name="Sun X."/>
            <person name="Song Z."/>
            <person name="Gunde-Cimerman N."/>
        </authorList>
    </citation>
    <scope>NUCLEOTIDE SEQUENCE</scope>
    <source>
        <strain evidence="1">EXF-8016</strain>
    </source>
</reference>
<protein>
    <submittedName>
        <fullName evidence="1">Uncharacterized protein</fullName>
    </submittedName>
</protein>
<dbReference type="EMBL" id="JAHFYH010000001">
    <property type="protein sequence ID" value="KAH0237813.1"/>
    <property type="molecule type" value="Genomic_DNA"/>
</dbReference>
<sequence length="304" mass="35247">LAMYIRCNIARLGRSPARLSCLSRMAVGRLRRDEILAALSTSEQKIARKGNLSCKYSRTPLTWRKMQDNYGSFESTMDSSCTKRNSTPLKMSALAALISRGQNKPGVAQATFATHSLCRTAFFSTSICLAWNDIETRRKWYRRYLRSLEDTNPILEKKLRKSREWNAEKASDAEYRLKKNQYGATWWTKNSQRQNMRRWLERRTQTELNRFTWKTHVPVVFAEAVRKTCASCEASHRRGLTVWWQRLASAETKPESVSEAESESQREIGFGVFDCHRCYTKDMQNALPLGREDFVFSKGRSLKP</sequence>
<evidence type="ECO:0000313" key="2">
    <source>
        <dbReference type="Proteomes" id="UP000767238"/>
    </source>
</evidence>
<feature type="non-terminal residue" evidence="1">
    <location>
        <position position="1"/>
    </location>
</feature>
<feature type="non-terminal residue" evidence="1">
    <location>
        <position position="304"/>
    </location>
</feature>
<reference evidence="1" key="1">
    <citation type="journal article" date="2021" name="J Fungi (Basel)">
        <title>Virulence traits and population genomics of the black yeast Aureobasidium melanogenum.</title>
        <authorList>
            <person name="Cernosa A."/>
            <person name="Sun X."/>
            <person name="Gostincar C."/>
            <person name="Fang C."/>
            <person name="Gunde-Cimerman N."/>
            <person name="Song Z."/>
        </authorList>
    </citation>
    <scope>NUCLEOTIDE SEQUENCE</scope>
    <source>
        <strain evidence="1">EXF-8016</strain>
    </source>
</reference>
<comment type="caution">
    <text evidence="1">The sequence shown here is derived from an EMBL/GenBank/DDBJ whole genome shotgun (WGS) entry which is preliminary data.</text>
</comment>
<dbReference type="Proteomes" id="UP000767238">
    <property type="component" value="Unassembled WGS sequence"/>
</dbReference>
<dbReference type="AlphaFoldDB" id="A0A9P8GRD4"/>
<evidence type="ECO:0000313" key="1">
    <source>
        <dbReference type="EMBL" id="KAH0237813.1"/>
    </source>
</evidence>
<name>A0A9P8GRD4_AURME</name>
<gene>
    <name evidence="1" type="ORF">KCV03_g431</name>
</gene>
<organism evidence="1 2">
    <name type="scientific">Aureobasidium melanogenum</name>
    <name type="common">Aureobasidium pullulans var. melanogenum</name>
    <dbReference type="NCBI Taxonomy" id="46634"/>
    <lineage>
        <taxon>Eukaryota</taxon>
        <taxon>Fungi</taxon>
        <taxon>Dikarya</taxon>
        <taxon>Ascomycota</taxon>
        <taxon>Pezizomycotina</taxon>
        <taxon>Dothideomycetes</taxon>
        <taxon>Dothideomycetidae</taxon>
        <taxon>Dothideales</taxon>
        <taxon>Saccotheciaceae</taxon>
        <taxon>Aureobasidium</taxon>
    </lineage>
</organism>
<accession>A0A9P8GRD4</accession>
<proteinExistence type="predicted"/>